<name>A0A0C3JXN8_PISTI</name>
<reference evidence="2 3" key="1">
    <citation type="submission" date="2014-04" db="EMBL/GenBank/DDBJ databases">
        <authorList>
            <consortium name="DOE Joint Genome Institute"/>
            <person name="Kuo A."/>
            <person name="Kohler A."/>
            <person name="Costa M.D."/>
            <person name="Nagy L.G."/>
            <person name="Floudas D."/>
            <person name="Copeland A."/>
            <person name="Barry K.W."/>
            <person name="Cichocki N."/>
            <person name="Veneault-Fourrey C."/>
            <person name="LaButti K."/>
            <person name="Lindquist E.A."/>
            <person name="Lipzen A."/>
            <person name="Lundell T."/>
            <person name="Morin E."/>
            <person name="Murat C."/>
            <person name="Sun H."/>
            <person name="Tunlid A."/>
            <person name="Henrissat B."/>
            <person name="Grigoriev I.V."/>
            <person name="Hibbett D.S."/>
            <person name="Martin F."/>
            <person name="Nordberg H.P."/>
            <person name="Cantor M.N."/>
            <person name="Hua S.X."/>
        </authorList>
    </citation>
    <scope>NUCLEOTIDE SEQUENCE [LARGE SCALE GENOMIC DNA]</scope>
    <source>
        <strain evidence="2 3">Marx 270</strain>
    </source>
</reference>
<feature type="region of interest" description="Disordered" evidence="1">
    <location>
        <begin position="167"/>
        <end position="236"/>
    </location>
</feature>
<accession>A0A0C3JXN8</accession>
<organism evidence="2 3">
    <name type="scientific">Pisolithus tinctorius Marx 270</name>
    <dbReference type="NCBI Taxonomy" id="870435"/>
    <lineage>
        <taxon>Eukaryota</taxon>
        <taxon>Fungi</taxon>
        <taxon>Dikarya</taxon>
        <taxon>Basidiomycota</taxon>
        <taxon>Agaricomycotina</taxon>
        <taxon>Agaricomycetes</taxon>
        <taxon>Agaricomycetidae</taxon>
        <taxon>Boletales</taxon>
        <taxon>Sclerodermatineae</taxon>
        <taxon>Pisolithaceae</taxon>
        <taxon>Pisolithus</taxon>
    </lineage>
</organism>
<dbReference type="Proteomes" id="UP000054217">
    <property type="component" value="Unassembled WGS sequence"/>
</dbReference>
<feature type="compositionally biased region" description="Polar residues" evidence="1">
    <location>
        <begin position="90"/>
        <end position="104"/>
    </location>
</feature>
<feature type="compositionally biased region" description="Basic and acidic residues" evidence="1">
    <location>
        <begin position="116"/>
        <end position="129"/>
    </location>
</feature>
<evidence type="ECO:0000313" key="3">
    <source>
        <dbReference type="Proteomes" id="UP000054217"/>
    </source>
</evidence>
<keyword evidence="3" id="KW-1185">Reference proteome</keyword>
<dbReference type="InParanoid" id="A0A0C3JXN8"/>
<dbReference type="EMBL" id="KN831945">
    <property type="protein sequence ID" value="KIO13893.1"/>
    <property type="molecule type" value="Genomic_DNA"/>
</dbReference>
<protein>
    <submittedName>
        <fullName evidence="2">Uncharacterized protein</fullName>
    </submittedName>
</protein>
<feature type="compositionally biased region" description="Basic residues" evidence="1">
    <location>
        <begin position="227"/>
        <end position="236"/>
    </location>
</feature>
<evidence type="ECO:0000313" key="2">
    <source>
        <dbReference type="EMBL" id="KIO13893.1"/>
    </source>
</evidence>
<dbReference type="AlphaFoldDB" id="A0A0C3JXN8"/>
<proteinExistence type="predicted"/>
<dbReference type="OrthoDB" id="3362336at2759"/>
<sequence length="236" mass="26282">MKAAIGHAFLDWGGFASLPPLYETSPFTNPTQDLKEPGMDSMRLALNKWSQVLDRPDPSFPEMQTKREEIVREPPPSSEDFVDAVTRLTTAASSAKRAGQSSPKPVTDVIKPTSTRSKDGWEPVKDFKVKPKQPLPKTPSLGISEAPKLPKKERVLERARRIAREQARDRLVQLKGEPGNPQGFDGLEENLGSALETSPGREKQSDVSKEMDASTTGRDEELDTKESKKKGFWNWL</sequence>
<feature type="compositionally biased region" description="Basic and acidic residues" evidence="1">
    <location>
        <begin position="199"/>
        <end position="212"/>
    </location>
</feature>
<dbReference type="HOGENOM" id="CLU_1190299_0_0_1"/>
<reference evidence="3" key="2">
    <citation type="submission" date="2015-01" db="EMBL/GenBank/DDBJ databases">
        <title>Evolutionary Origins and Diversification of the Mycorrhizal Mutualists.</title>
        <authorList>
            <consortium name="DOE Joint Genome Institute"/>
            <consortium name="Mycorrhizal Genomics Consortium"/>
            <person name="Kohler A."/>
            <person name="Kuo A."/>
            <person name="Nagy L.G."/>
            <person name="Floudas D."/>
            <person name="Copeland A."/>
            <person name="Barry K.W."/>
            <person name="Cichocki N."/>
            <person name="Veneault-Fourrey C."/>
            <person name="LaButti K."/>
            <person name="Lindquist E.A."/>
            <person name="Lipzen A."/>
            <person name="Lundell T."/>
            <person name="Morin E."/>
            <person name="Murat C."/>
            <person name="Riley R."/>
            <person name="Ohm R."/>
            <person name="Sun H."/>
            <person name="Tunlid A."/>
            <person name="Henrissat B."/>
            <person name="Grigoriev I.V."/>
            <person name="Hibbett D.S."/>
            <person name="Martin F."/>
        </authorList>
    </citation>
    <scope>NUCLEOTIDE SEQUENCE [LARGE SCALE GENOMIC DNA]</scope>
    <source>
        <strain evidence="3">Marx 270</strain>
    </source>
</reference>
<evidence type="ECO:0000256" key="1">
    <source>
        <dbReference type="SAM" id="MobiDB-lite"/>
    </source>
</evidence>
<gene>
    <name evidence="2" type="ORF">M404DRAFT_448720</name>
</gene>
<feature type="region of interest" description="Disordered" evidence="1">
    <location>
        <begin position="90"/>
        <end position="154"/>
    </location>
</feature>